<keyword evidence="3" id="KW-0378">Hydrolase</keyword>
<accession>A0ABQ7JZ35</accession>
<feature type="compositionally biased region" description="Low complexity" evidence="5">
    <location>
        <begin position="601"/>
        <end position="620"/>
    </location>
</feature>
<evidence type="ECO:0000313" key="9">
    <source>
        <dbReference type="Proteomes" id="UP001194696"/>
    </source>
</evidence>
<dbReference type="PROSITE" id="PS50056">
    <property type="entry name" value="TYR_PHOSPHATASE_2"/>
    <property type="match status" value="1"/>
</dbReference>
<dbReference type="InterPro" id="IPR029021">
    <property type="entry name" value="Prot-tyrosine_phosphatase-like"/>
</dbReference>
<protein>
    <recommendedName>
        <fullName evidence="2">protein-tyrosine-phosphatase</fullName>
        <ecNumber evidence="2">3.1.3.48</ecNumber>
    </recommendedName>
</protein>
<feature type="region of interest" description="Disordered" evidence="5">
    <location>
        <begin position="1"/>
        <end position="39"/>
    </location>
</feature>
<feature type="region of interest" description="Disordered" evidence="5">
    <location>
        <begin position="151"/>
        <end position="172"/>
    </location>
</feature>
<dbReference type="Pfam" id="PF00782">
    <property type="entry name" value="DSPc"/>
    <property type="match status" value="1"/>
</dbReference>
<evidence type="ECO:0000256" key="2">
    <source>
        <dbReference type="ARBA" id="ARBA00013064"/>
    </source>
</evidence>
<comment type="caution">
    <text evidence="8">The sequence shown here is derived from an EMBL/GenBank/DDBJ whole genome shotgun (WGS) entry which is preliminary data.</text>
</comment>
<keyword evidence="4" id="KW-0904">Protein phosphatase</keyword>
<evidence type="ECO:0000259" key="6">
    <source>
        <dbReference type="PROSITE" id="PS50054"/>
    </source>
</evidence>
<dbReference type="PROSITE" id="PS00383">
    <property type="entry name" value="TYR_PHOSPHATASE_1"/>
    <property type="match status" value="1"/>
</dbReference>
<dbReference type="EC" id="3.1.3.48" evidence="2"/>
<feature type="compositionally biased region" description="Low complexity" evidence="5">
    <location>
        <begin position="447"/>
        <end position="501"/>
    </location>
</feature>
<sequence length="736" mass="78130">MASASSPSFPPTSSLSSRRPFTPAPLSSALSSSTNTIGATSTAPTISTIATTSSKADSRRHSQLLLDQALPTPRLPLSTNPSSTHRPISAYFADFSAECGAASPYTSEPVCVLPHLYLGAEHNATDVKVLSRLGITAVLNVAVEITQQEQQQQQRLQLPTTSRKPSIGGGSGDRVVLDHHSGKSIHYKSLSWTHHQRNLRSEFPLAFDYIEEAKTRGGKVLVHCQLGVSRSASLVIAYVMKTLQMGLTDAYELVKSRSAVISPNMSLMYQLSEFEKSLNTNSNNNINIKKSPMYMDEDEEEYPYPTENMDIDTPASSPVAAATPVAPVKVFPPVTTRPRSSIYLSSAPIPQTPMTDRFSFSTTTPVTAPSSVSTPTTMGPIPKTRLQLQSTIVPKQYPEGVSNLSHTTREFRSPDMVYSPLSTLSNNPPIPSTPTRLSHPMPTFATGSSPGIGSRRQRQQQQPPALTLSSSSSSVSSFATSSHSRPSSTSSASSTSISQTTPDSPLQPPTPRSAGFKLTVAPTTPTMPSTPIVPVAVVTPSPTRPGFGMRRKSSTSSLLMMMMPTTPTTPSTPTGSTKTKKAAVIQSLASALTRRWSNHVQQGSSSSPSSASSASAQGQQELGNQIECLSSMSHQSNSSNVSGGSSMDMMVDGQSPRELGRKMILGQGVASAGASVPPTPTTATTPSATPAMAETTTANGGKEPEFIFSPRPCSPPLLETTNRTFGELYHALKMEG</sequence>
<evidence type="ECO:0000256" key="4">
    <source>
        <dbReference type="ARBA" id="ARBA00022912"/>
    </source>
</evidence>
<dbReference type="PANTHER" id="PTHR10159:SF519">
    <property type="entry name" value="DUAL SPECIFICITY PROTEIN PHOSPHATASE MPK3"/>
    <property type="match status" value="1"/>
</dbReference>
<evidence type="ECO:0000313" key="8">
    <source>
        <dbReference type="EMBL" id="KAG0287710.1"/>
    </source>
</evidence>
<proteinExistence type="inferred from homology"/>
<dbReference type="InterPro" id="IPR020422">
    <property type="entry name" value="TYR_PHOSPHATASE_DUAL_dom"/>
</dbReference>
<dbReference type="SMART" id="SM00195">
    <property type="entry name" value="DSPc"/>
    <property type="match status" value="1"/>
</dbReference>
<dbReference type="PANTHER" id="PTHR10159">
    <property type="entry name" value="DUAL SPECIFICITY PROTEIN PHOSPHATASE"/>
    <property type="match status" value="1"/>
</dbReference>
<dbReference type="InterPro" id="IPR016130">
    <property type="entry name" value="Tyr_Pase_AS"/>
</dbReference>
<feature type="domain" description="Tyrosine specific protein phosphatases" evidence="7">
    <location>
        <begin position="201"/>
        <end position="257"/>
    </location>
</feature>
<keyword evidence="9" id="KW-1185">Reference proteome</keyword>
<reference evidence="8 9" key="1">
    <citation type="journal article" date="2020" name="Fungal Divers.">
        <title>Resolving the Mortierellaceae phylogeny through synthesis of multi-gene phylogenetics and phylogenomics.</title>
        <authorList>
            <person name="Vandepol N."/>
            <person name="Liber J."/>
            <person name="Desiro A."/>
            <person name="Na H."/>
            <person name="Kennedy M."/>
            <person name="Barry K."/>
            <person name="Grigoriev I.V."/>
            <person name="Miller A.N."/>
            <person name="O'Donnell K."/>
            <person name="Stajich J.E."/>
            <person name="Bonito G."/>
        </authorList>
    </citation>
    <scope>NUCLEOTIDE SEQUENCE [LARGE SCALE GENOMIC DNA]</scope>
    <source>
        <strain evidence="8 9">AD045</strain>
    </source>
</reference>
<evidence type="ECO:0000256" key="5">
    <source>
        <dbReference type="SAM" id="MobiDB-lite"/>
    </source>
</evidence>
<comment type="similarity">
    <text evidence="1">Belongs to the protein-tyrosine phosphatase family. Non-receptor class dual specificity subfamily.</text>
</comment>
<feature type="region of interest" description="Disordered" evidence="5">
    <location>
        <begin position="417"/>
        <end position="537"/>
    </location>
</feature>
<feature type="region of interest" description="Disordered" evidence="5">
    <location>
        <begin position="362"/>
        <end position="382"/>
    </location>
</feature>
<dbReference type="SUPFAM" id="SSF52799">
    <property type="entry name" value="(Phosphotyrosine protein) phosphatases II"/>
    <property type="match status" value="1"/>
</dbReference>
<organism evidence="8 9">
    <name type="scientific">Linnemannia gamsii</name>
    <dbReference type="NCBI Taxonomy" id="64522"/>
    <lineage>
        <taxon>Eukaryota</taxon>
        <taxon>Fungi</taxon>
        <taxon>Fungi incertae sedis</taxon>
        <taxon>Mucoromycota</taxon>
        <taxon>Mortierellomycotina</taxon>
        <taxon>Mortierellomycetes</taxon>
        <taxon>Mortierellales</taxon>
        <taxon>Mortierellaceae</taxon>
        <taxon>Linnemannia</taxon>
    </lineage>
</organism>
<dbReference type="EMBL" id="JAAAIM010000466">
    <property type="protein sequence ID" value="KAG0287710.1"/>
    <property type="molecule type" value="Genomic_DNA"/>
</dbReference>
<dbReference type="Proteomes" id="UP001194696">
    <property type="component" value="Unassembled WGS sequence"/>
</dbReference>
<gene>
    <name evidence="8" type="ORF">BGZ96_008394</name>
</gene>
<feature type="compositionally biased region" description="Low complexity" evidence="5">
    <location>
        <begin position="362"/>
        <end position="377"/>
    </location>
</feature>
<feature type="region of interest" description="Disordered" evidence="5">
    <location>
        <begin position="671"/>
        <end position="705"/>
    </location>
</feature>
<evidence type="ECO:0000256" key="1">
    <source>
        <dbReference type="ARBA" id="ARBA00008601"/>
    </source>
</evidence>
<feature type="region of interest" description="Disordered" evidence="5">
    <location>
        <begin position="596"/>
        <end position="620"/>
    </location>
</feature>
<dbReference type="InterPro" id="IPR000340">
    <property type="entry name" value="Dual-sp_phosphatase_cat-dom"/>
</dbReference>
<name>A0ABQ7JZ35_9FUNG</name>
<evidence type="ECO:0000259" key="7">
    <source>
        <dbReference type="PROSITE" id="PS50056"/>
    </source>
</evidence>
<dbReference type="PROSITE" id="PS50054">
    <property type="entry name" value="TYR_PHOSPHATASE_DUAL"/>
    <property type="match status" value="1"/>
</dbReference>
<evidence type="ECO:0000256" key="3">
    <source>
        <dbReference type="ARBA" id="ARBA00022801"/>
    </source>
</evidence>
<feature type="compositionally biased region" description="Low complexity" evidence="5">
    <location>
        <begin position="671"/>
        <end position="698"/>
    </location>
</feature>
<dbReference type="InterPro" id="IPR000387">
    <property type="entry name" value="Tyr_Pase_dom"/>
</dbReference>
<feature type="domain" description="Tyrosine-protein phosphatase" evidence="6">
    <location>
        <begin position="108"/>
        <end position="280"/>
    </location>
</feature>
<dbReference type="Gene3D" id="3.90.190.10">
    <property type="entry name" value="Protein tyrosine phosphatase superfamily"/>
    <property type="match status" value="1"/>
</dbReference>
<dbReference type="CDD" id="cd14498">
    <property type="entry name" value="DSP"/>
    <property type="match status" value="1"/>
</dbReference>